<keyword evidence="3" id="KW-1185">Reference proteome</keyword>
<dbReference type="EMBL" id="FXUI01000001">
    <property type="protein sequence ID" value="SMP52213.1"/>
    <property type="molecule type" value="Genomic_DNA"/>
</dbReference>
<feature type="domain" description="CobQ/CobB/MinD/ParA nucleotide binding" evidence="1">
    <location>
        <begin position="5"/>
        <end position="177"/>
    </location>
</feature>
<dbReference type="SUPFAM" id="SSF52540">
    <property type="entry name" value="P-loop containing nucleoside triphosphate hydrolases"/>
    <property type="match status" value="1"/>
</dbReference>
<organism evidence="2 3">
    <name type="scientific">Novosphingobium panipatense</name>
    <dbReference type="NCBI Taxonomy" id="428991"/>
    <lineage>
        <taxon>Bacteria</taxon>
        <taxon>Pseudomonadati</taxon>
        <taxon>Pseudomonadota</taxon>
        <taxon>Alphaproteobacteria</taxon>
        <taxon>Sphingomonadales</taxon>
        <taxon>Sphingomonadaceae</taxon>
        <taxon>Novosphingobium</taxon>
    </lineage>
</organism>
<gene>
    <name evidence="2" type="ORF">SAMN06296065_101250</name>
</gene>
<dbReference type="InterPro" id="IPR002586">
    <property type="entry name" value="CobQ/CobB/MinD/ParA_Nub-bd_dom"/>
</dbReference>
<dbReference type="Proteomes" id="UP001157910">
    <property type="component" value="Unassembled WGS sequence"/>
</dbReference>
<reference evidence="2 3" key="1">
    <citation type="submission" date="2017-05" db="EMBL/GenBank/DDBJ databases">
        <authorList>
            <person name="Varghese N."/>
            <person name="Submissions S."/>
        </authorList>
    </citation>
    <scope>NUCLEOTIDE SEQUENCE [LARGE SCALE GENOMIC DNA]</scope>
    <source>
        <strain evidence="2 3">SM16</strain>
    </source>
</reference>
<evidence type="ECO:0000259" key="1">
    <source>
        <dbReference type="Pfam" id="PF01656"/>
    </source>
</evidence>
<dbReference type="RefSeq" id="WP_283404879.1">
    <property type="nucleotide sequence ID" value="NZ_FXUI01000001.1"/>
</dbReference>
<dbReference type="Gene3D" id="3.40.50.300">
    <property type="entry name" value="P-loop containing nucleotide triphosphate hydrolases"/>
    <property type="match status" value="1"/>
</dbReference>
<proteinExistence type="predicted"/>
<dbReference type="PANTHER" id="PTHR13696">
    <property type="entry name" value="P-LOOP CONTAINING NUCLEOSIDE TRIPHOSPHATE HYDROLASE"/>
    <property type="match status" value="1"/>
</dbReference>
<evidence type="ECO:0000313" key="2">
    <source>
        <dbReference type="EMBL" id="SMP52213.1"/>
    </source>
</evidence>
<evidence type="ECO:0000313" key="3">
    <source>
        <dbReference type="Proteomes" id="UP001157910"/>
    </source>
</evidence>
<dbReference type="CDD" id="cd02042">
    <property type="entry name" value="ParAB_family"/>
    <property type="match status" value="1"/>
</dbReference>
<name>A0ABY1PYW1_9SPHN</name>
<dbReference type="PIRSF" id="PIRSF009320">
    <property type="entry name" value="Nuc_binding_HP_1000"/>
    <property type="match status" value="1"/>
</dbReference>
<protein>
    <submittedName>
        <fullName evidence="2">Chromosome partitioning protein</fullName>
    </submittedName>
</protein>
<comment type="caution">
    <text evidence="2">The sequence shown here is derived from an EMBL/GenBank/DDBJ whole genome shotgun (WGS) entry which is preliminary data.</text>
</comment>
<dbReference type="PANTHER" id="PTHR13696:SF96">
    <property type="entry name" value="COBQ_COBB_MIND_PARA NUCLEOTIDE BINDING DOMAIN-CONTAINING PROTEIN"/>
    <property type="match status" value="1"/>
</dbReference>
<dbReference type="Pfam" id="PF01656">
    <property type="entry name" value="CbiA"/>
    <property type="match status" value="1"/>
</dbReference>
<sequence>MRVLALASQKGGSGKTTLSGQLAVEAERAGAGPVVLIDIDPQGSLTDWWNEREAPTPAFARTTVARLASDLETLREQGFKLAVIDTPPAITVAIQTVIAASELIVIPTRPSPHDLRAVGATVALCERSGKPLVFVVNGATPKARITTEAVIALSQHGTVAPVTVHQRTDFAASMIDGRTVMEVDPRGRSAAEVAALWAYVADRLEKNFRRTIFAAPAAGQSVAGGVLRPAGSFGRRVPA</sequence>
<accession>A0ABY1PYW1</accession>
<dbReference type="InterPro" id="IPR027417">
    <property type="entry name" value="P-loop_NTPase"/>
</dbReference>
<dbReference type="InterPro" id="IPR050678">
    <property type="entry name" value="DNA_Partitioning_ATPase"/>
</dbReference>